<dbReference type="AlphaFoldDB" id="A0A1X6N1Z1"/>
<evidence type="ECO:0000313" key="1">
    <source>
        <dbReference type="EMBL" id="OSX62486.1"/>
    </source>
</evidence>
<evidence type="ECO:0000313" key="2">
    <source>
        <dbReference type="Proteomes" id="UP000194127"/>
    </source>
</evidence>
<reference evidence="1 2" key="1">
    <citation type="submission" date="2017-04" db="EMBL/GenBank/DDBJ databases">
        <title>Genome Sequence of the Model Brown-Rot Fungus Postia placenta SB12.</title>
        <authorList>
            <consortium name="DOE Joint Genome Institute"/>
            <person name="Gaskell J."/>
            <person name="Kersten P."/>
            <person name="Larrondo L.F."/>
            <person name="Canessa P."/>
            <person name="Martinez D."/>
            <person name="Hibbett D."/>
            <person name="Schmoll M."/>
            <person name="Kubicek C.P."/>
            <person name="Martinez A.T."/>
            <person name="Yadav J."/>
            <person name="Master E."/>
            <person name="Magnuson J.K."/>
            <person name="James T."/>
            <person name="Yaver D."/>
            <person name="Berka R."/>
            <person name="Labutti K."/>
            <person name="Lipzen A."/>
            <person name="Aerts A."/>
            <person name="Barry K."/>
            <person name="Henrissat B."/>
            <person name="Blanchette R."/>
            <person name="Grigoriev I."/>
            <person name="Cullen D."/>
        </authorList>
    </citation>
    <scope>NUCLEOTIDE SEQUENCE [LARGE SCALE GENOMIC DNA]</scope>
    <source>
        <strain evidence="1 2">MAD-698-R-SB12</strain>
    </source>
</reference>
<sequence>MPEPTPGLSLLPIVIRPTLMHTLHEDQPRKFTYTRVLAPQRSRRAAGARLVSAGFLHAHPGSAAFISGATMGSIEAAPVWERLSKLQVAHQDSRASMCCAVADALYHDAIHEHFGPCILNLEGLLVLESLGTETGWWSADTKGLGTRQGFGIK</sequence>
<organism evidence="1 2">
    <name type="scientific">Postia placenta MAD-698-R-SB12</name>
    <dbReference type="NCBI Taxonomy" id="670580"/>
    <lineage>
        <taxon>Eukaryota</taxon>
        <taxon>Fungi</taxon>
        <taxon>Dikarya</taxon>
        <taxon>Basidiomycota</taxon>
        <taxon>Agaricomycotina</taxon>
        <taxon>Agaricomycetes</taxon>
        <taxon>Polyporales</taxon>
        <taxon>Adustoporiaceae</taxon>
        <taxon>Rhodonia</taxon>
    </lineage>
</organism>
<gene>
    <name evidence="1" type="ORF">POSPLADRAFT_1143790</name>
</gene>
<dbReference type="OrthoDB" id="10291147at2759"/>
<accession>A0A1X6N1Z1</accession>
<dbReference type="RefSeq" id="XP_024339280.1">
    <property type="nucleotide sequence ID" value="XM_024485614.1"/>
</dbReference>
<dbReference type="Proteomes" id="UP000194127">
    <property type="component" value="Unassembled WGS sequence"/>
</dbReference>
<protein>
    <submittedName>
        <fullName evidence="1">Uncharacterized protein</fullName>
    </submittedName>
</protein>
<name>A0A1X6N1Z1_9APHY</name>
<dbReference type="EMBL" id="KZ110597">
    <property type="protein sequence ID" value="OSX62486.1"/>
    <property type="molecule type" value="Genomic_DNA"/>
</dbReference>
<proteinExistence type="predicted"/>
<dbReference type="GeneID" id="36330563"/>
<keyword evidence="2" id="KW-1185">Reference proteome</keyword>